<dbReference type="EMBL" id="JARKHS020004741">
    <property type="protein sequence ID" value="KAK8784217.1"/>
    <property type="molecule type" value="Genomic_DNA"/>
</dbReference>
<evidence type="ECO:0000313" key="2">
    <source>
        <dbReference type="Proteomes" id="UP001321473"/>
    </source>
</evidence>
<proteinExistence type="predicted"/>
<organism evidence="1 2">
    <name type="scientific">Amblyomma americanum</name>
    <name type="common">Lone star tick</name>
    <dbReference type="NCBI Taxonomy" id="6943"/>
    <lineage>
        <taxon>Eukaryota</taxon>
        <taxon>Metazoa</taxon>
        <taxon>Ecdysozoa</taxon>
        <taxon>Arthropoda</taxon>
        <taxon>Chelicerata</taxon>
        <taxon>Arachnida</taxon>
        <taxon>Acari</taxon>
        <taxon>Parasitiformes</taxon>
        <taxon>Ixodida</taxon>
        <taxon>Ixodoidea</taxon>
        <taxon>Ixodidae</taxon>
        <taxon>Amblyomminae</taxon>
        <taxon>Amblyomma</taxon>
    </lineage>
</organism>
<sequence>MLNILSCAIHFSVNTFTWASLLFLYRFSLSLSLSHRPPCLSSTTPPTPLSLSHIGLPATKCASGIDRKHASASAGCASFSQPGVPLSHAIFLMTVRSSLKKHVPNCCKIHLL</sequence>
<protein>
    <submittedName>
        <fullName evidence="1">Uncharacterized protein</fullName>
    </submittedName>
</protein>
<evidence type="ECO:0000313" key="1">
    <source>
        <dbReference type="EMBL" id="KAK8784217.1"/>
    </source>
</evidence>
<gene>
    <name evidence="1" type="ORF">V5799_009418</name>
</gene>
<name>A0AAQ4FAE4_AMBAM</name>
<comment type="caution">
    <text evidence="1">The sequence shown here is derived from an EMBL/GenBank/DDBJ whole genome shotgun (WGS) entry which is preliminary data.</text>
</comment>
<keyword evidence="2" id="KW-1185">Reference proteome</keyword>
<reference evidence="1 2" key="1">
    <citation type="journal article" date="2023" name="Arcadia Sci">
        <title>De novo assembly of a long-read Amblyomma americanum tick genome.</title>
        <authorList>
            <person name="Chou S."/>
            <person name="Poskanzer K.E."/>
            <person name="Rollins M."/>
            <person name="Thuy-Boun P.S."/>
        </authorList>
    </citation>
    <scope>NUCLEOTIDE SEQUENCE [LARGE SCALE GENOMIC DNA]</scope>
    <source>
        <strain evidence="1">F_SG_1</strain>
        <tissue evidence="1">Salivary glands</tissue>
    </source>
</reference>
<dbReference type="Proteomes" id="UP001321473">
    <property type="component" value="Unassembled WGS sequence"/>
</dbReference>
<dbReference type="AlphaFoldDB" id="A0AAQ4FAE4"/>
<accession>A0AAQ4FAE4</accession>